<feature type="binding site" evidence="5">
    <location>
        <begin position="228"/>
        <end position="235"/>
    </location>
    <ligand>
        <name>ATP</name>
        <dbReference type="ChEBI" id="CHEBI:30616"/>
    </ligand>
</feature>
<dbReference type="PANTHER" id="PTHR11070">
    <property type="entry name" value="UVRD / RECB / PCRA DNA HELICASE FAMILY MEMBER"/>
    <property type="match status" value="1"/>
</dbReference>
<keyword evidence="3 5" id="KW-0347">Helicase</keyword>
<dbReference type="InterPro" id="IPR014016">
    <property type="entry name" value="UvrD-like_ATP-bd"/>
</dbReference>
<dbReference type="AlphaFoldDB" id="A0A0R2FLY6"/>
<dbReference type="EMBL" id="AYZJ01000002">
    <property type="protein sequence ID" value="KRN25882.1"/>
    <property type="molecule type" value="Genomic_DNA"/>
</dbReference>
<dbReference type="SUPFAM" id="SSF52540">
    <property type="entry name" value="P-loop containing nucleoside triphosphate hydrolases"/>
    <property type="match status" value="1"/>
</dbReference>
<name>A0A0R2FLY6_9LACO</name>
<dbReference type="GO" id="GO:0043138">
    <property type="term" value="F:3'-5' DNA helicase activity"/>
    <property type="evidence" value="ECO:0007669"/>
    <property type="project" value="TreeGrafter"/>
</dbReference>
<dbReference type="PROSITE" id="PS51198">
    <property type="entry name" value="UVRD_HELICASE_ATP_BIND"/>
    <property type="match status" value="1"/>
</dbReference>
<sequence>MLNQTKEEEQARVDFVRAKLKERLTIVHQQLDRAHRETNRIERAYGDATRVNITEIDDRMETNAAVQQQKTMVARAVENEQILEKEARRLGLLQDNPYFGRIDIIQDGEPDTLYIGLGTFIDQDDEFLVYDWRAPIASIYYNGTLGKVTYTTPFGPETVELVNKRQFTIENGQITNMFDTDETVGDEILQSVLGAQSDVYMKNIVATIQQEQNDIIRDTKHDLLVVQGVAGSGKTSAVLQRVAYLLYHSQKDLDADQMVMFSPNQLFANYISEVLPSLGEKNMRQATLAEFLAKRFSGLHVETLFERYERDHASLPEAAKAIRRYKERAGYLDELKAYANTPGRIPYFIDITLNGEVFFSAKTITKIFASQPRQATAANKFLDTKNALIRRLKTRIKLAIYDDWVQERLGSLSSDEARDILGDARFENGEDEQRYIATQLVKDAFSPVYDAIYNDYFLDPYQDYAQFLAQCQPPVAPKVWAEMSHAYQSDLEAHILRLADAAPVLYLRDLVAGSGQNHAIQYVFVDEMQDYSMAQLRYLHFAFPKAKLTLLGDARQDVFTSDYQPSDFIHEISAVFATSSVRLINLNRSYRSTLPITNFAKALLPVNEHIQAFTRDGAKPQLVIVPRNTYRTGLIRTLNQLLETNKTVAVLMRDAAQAAQLFTTLQLDVAVSLLTEHDHQLHAGCVILPVYLAKGLEFDAVVGFDISAGTYDQPSDADVLYTLASRALHTLILIALDRPSPLIEALPQNLYNTITTANQSTASHAAH</sequence>
<dbReference type="PANTHER" id="PTHR11070:SF17">
    <property type="entry name" value="DNA HELICASE IV"/>
    <property type="match status" value="1"/>
</dbReference>
<keyword evidence="4 5" id="KW-0067">ATP-binding</keyword>
<evidence type="ECO:0000313" key="7">
    <source>
        <dbReference type="EMBL" id="KRN25882.1"/>
    </source>
</evidence>
<feature type="domain" description="UvrD-like helicase ATP-binding" evidence="6">
    <location>
        <begin position="207"/>
        <end position="593"/>
    </location>
</feature>
<dbReference type="InterPro" id="IPR027417">
    <property type="entry name" value="P-loop_NTPase"/>
</dbReference>
<evidence type="ECO:0000259" key="6">
    <source>
        <dbReference type="PROSITE" id="PS51198"/>
    </source>
</evidence>
<comment type="caution">
    <text evidence="7">The sequence shown here is derived from an EMBL/GenBank/DDBJ whole genome shotgun (WGS) entry which is preliminary data.</text>
</comment>
<reference evidence="7 8" key="1">
    <citation type="journal article" date="2015" name="Genome Announc.">
        <title>Expanding the biotechnology potential of lactobacilli through comparative genomics of 213 strains and associated genera.</title>
        <authorList>
            <person name="Sun Z."/>
            <person name="Harris H.M."/>
            <person name="McCann A."/>
            <person name="Guo C."/>
            <person name="Argimon S."/>
            <person name="Zhang W."/>
            <person name="Yang X."/>
            <person name="Jeffery I.B."/>
            <person name="Cooney J.C."/>
            <person name="Kagawa T.F."/>
            <person name="Liu W."/>
            <person name="Song Y."/>
            <person name="Salvetti E."/>
            <person name="Wrobel A."/>
            <person name="Rasinkangas P."/>
            <person name="Parkhill J."/>
            <person name="Rea M.C."/>
            <person name="O'Sullivan O."/>
            <person name="Ritari J."/>
            <person name="Douillard F.P."/>
            <person name="Paul Ross R."/>
            <person name="Yang R."/>
            <person name="Briner A.E."/>
            <person name="Felis G.E."/>
            <person name="de Vos W.M."/>
            <person name="Barrangou R."/>
            <person name="Klaenhammer T.R."/>
            <person name="Caufield P.W."/>
            <person name="Cui Y."/>
            <person name="Zhang H."/>
            <person name="O'Toole P.W."/>
        </authorList>
    </citation>
    <scope>NUCLEOTIDE SEQUENCE [LARGE SCALE GENOMIC DNA]</scope>
    <source>
        <strain evidence="7 8">DSM 22697</strain>
    </source>
</reference>
<dbReference type="GO" id="GO:0005524">
    <property type="term" value="F:ATP binding"/>
    <property type="evidence" value="ECO:0007669"/>
    <property type="project" value="UniProtKB-UniRule"/>
</dbReference>
<dbReference type="Pfam" id="PF00580">
    <property type="entry name" value="UvrD-helicase"/>
    <property type="match status" value="1"/>
</dbReference>
<dbReference type="Pfam" id="PF13538">
    <property type="entry name" value="UvrD_C_2"/>
    <property type="match status" value="1"/>
</dbReference>
<keyword evidence="2 5" id="KW-0378">Hydrolase</keyword>
<dbReference type="GO" id="GO:0005829">
    <property type="term" value="C:cytosol"/>
    <property type="evidence" value="ECO:0007669"/>
    <property type="project" value="TreeGrafter"/>
</dbReference>
<accession>A0A0R2FLY6</accession>
<keyword evidence="8" id="KW-1185">Reference proteome</keyword>
<dbReference type="RefSeq" id="WP_056988652.1">
    <property type="nucleotide sequence ID" value="NZ_AYZJ01000002.1"/>
</dbReference>
<protein>
    <submittedName>
        <fullName evidence="7">ATP-dependent DNA helicase</fullName>
    </submittedName>
</protein>
<dbReference type="GO" id="GO:0016787">
    <property type="term" value="F:hydrolase activity"/>
    <property type="evidence" value="ECO:0007669"/>
    <property type="project" value="UniProtKB-UniRule"/>
</dbReference>
<organism evidence="7 8">
    <name type="scientific">Lacticaseibacillus camelliae DSM 22697 = JCM 13995</name>
    <dbReference type="NCBI Taxonomy" id="1423730"/>
    <lineage>
        <taxon>Bacteria</taxon>
        <taxon>Bacillati</taxon>
        <taxon>Bacillota</taxon>
        <taxon>Bacilli</taxon>
        <taxon>Lactobacillales</taxon>
        <taxon>Lactobacillaceae</taxon>
        <taxon>Lacticaseibacillus</taxon>
    </lineage>
</organism>
<dbReference type="InterPro" id="IPR048228">
    <property type="entry name" value="HelD_bacillota"/>
</dbReference>
<gene>
    <name evidence="7" type="ORF">FC75_GL002015</name>
</gene>
<evidence type="ECO:0000256" key="2">
    <source>
        <dbReference type="ARBA" id="ARBA00022801"/>
    </source>
</evidence>
<dbReference type="Gene3D" id="3.40.50.300">
    <property type="entry name" value="P-loop containing nucleotide triphosphate hydrolases"/>
    <property type="match status" value="2"/>
</dbReference>
<evidence type="ECO:0000256" key="4">
    <source>
        <dbReference type="ARBA" id="ARBA00022840"/>
    </source>
</evidence>
<keyword evidence="1 5" id="KW-0547">Nucleotide-binding</keyword>
<dbReference type="Proteomes" id="UP000050865">
    <property type="component" value="Unassembled WGS sequence"/>
</dbReference>
<evidence type="ECO:0000256" key="5">
    <source>
        <dbReference type="PROSITE-ProRule" id="PRU00560"/>
    </source>
</evidence>
<evidence type="ECO:0000313" key="8">
    <source>
        <dbReference type="Proteomes" id="UP000050865"/>
    </source>
</evidence>
<dbReference type="STRING" id="1423730.FC75_GL002015"/>
<dbReference type="InterPro" id="IPR027785">
    <property type="entry name" value="UvrD-like_helicase_C"/>
</dbReference>
<dbReference type="GO" id="GO:0000725">
    <property type="term" value="P:recombinational repair"/>
    <property type="evidence" value="ECO:0007669"/>
    <property type="project" value="TreeGrafter"/>
</dbReference>
<dbReference type="PATRIC" id="fig|1423730.4.peg.2096"/>
<dbReference type="GO" id="GO:0003677">
    <property type="term" value="F:DNA binding"/>
    <property type="evidence" value="ECO:0007669"/>
    <property type="project" value="InterPro"/>
</dbReference>
<proteinExistence type="predicted"/>
<evidence type="ECO:0000256" key="1">
    <source>
        <dbReference type="ARBA" id="ARBA00022741"/>
    </source>
</evidence>
<dbReference type="NCBIfam" id="NF041464">
    <property type="entry name" value="HelD_BACSU"/>
    <property type="match status" value="1"/>
</dbReference>
<evidence type="ECO:0000256" key="3">
    <source>
        <dbReference type="ARBA" id="ARBA00022806"/>
    </source>
</evidence>
<dbReference type="InterPro" id="IPR000212">
    <property type="entry name" value="DNA_helicase_UvrD/REP"/>
</dbReference>